<evidence type="ECO:0000259" key="4">
    <source>
        <dbReference type="PROSITE" id="PS50158"/>
    </source>
</evidence>
<dbReference type="EMBL" id="CAJNDS010002526">
    <property type="protein sequence ID" value="CAE7512816.1"/>
    <property type="molecule type" value="Genomic_DNA"/>
</dbReference>
<dbReference type="Proteomes" id="UP000604046">
    <property type="component" value="Unassembled WGS sequence"/>
</dbReference>
<feature type="compositionally biased region" description="Low complexity" evidence="3">
    <location>
        <begin position="659"/>
        <end position="671"/>
    </location>
</feature>
<feature type="domain" description="CCHC-type" evidence="4">
    <location>
        <begin position="593"/>
        <end position="608"/>
    </location>
</feature>
<feature type="region of interest" description="Disordered" evidence="3">
    <location>
        <begin position="242"/>
        <end position="261"/>
    </location>
</feature>
<feature type="non-terminal residue" evidence="5">
    <location>
        <position position="2457"/>
    </location>
</feature>
<feature type="compositionally biased region" description="Low complexity" evidence="3">
    <location>
        <begin position="630"/>
        <end position="645"/>
    </location>
</feature>
<dbReference type="GO" id="GO:0008270">
    <property type="term" value="F:zinc ion binding"/>
    <property type="evidence" value="ECO:0007669"/>
    <property type="project" value="UniProtKB-KW"/>
</dbReference>
<evidence type="ECO:0000256" key="2">
    <source>
        <dbReference type="SAM" id="Coils"/>
    </source>
</evidence>
<keyword evidence="2" id="KW-0175">Coiled coil</keyword>
<keyword evidence="1" id="KW-0862">Zinc</keyword>
<feature type="compositionally biased region" description="Low complexity" evidence="3">
    <location>
        <begin position="2403"/>
        <end position="2418"/>
    </location>
</feature>
<keyword evidence="1" id="KW-0479">Metal-binding</keyword>
<feature type="coiled-coil region" evidence="2">
    <location>
        <begin position="1658"/>
        <end position="1685"/>
    </location>
</feature>
<keyword evidence="6" id="KW-1185">Reference proteome</keyword>
<keyword evidence="1" id="KW-0863">Zinc-finger</keyword>
<sequence>VMSPSAQGLVLAMEGESQGPSYGAVDSGGEISTGDRSSAMMNGVGGPHHQRAQLTRESVEPPDGVADPGRTAGCQSDDIPTGSAEHIGSGAATTNVARTNVQGTGAPEHEQATMQAMTTPAAAVAEQQPLTMEMAALPLAEVTVNAQVSQMSFSPPEELRMQGYDNSPRSAGNGVVWMARLGEFFQRRVTQAGALFERSARHSPGVPSPALTPPRAWSQNQSRLFSPEAEQMMSSWQRRAPLLHPQQPQREQESSSGSLTQEQVLAEVQRQVQMAMKDHREELEQSRTRQEALESENLRLRESLRAVVEARASEQSVTSEPEVVKPGLGELPKLPEVSETSAIDVGDWLHSLTMGDLSNSSSTWWQAISSSLEKYYMAYLGASTRDRLNLRPEVYALAEVGDNRWARVDKRAASMILASLPESVKNEILAARLVGTLQILARAVVLYRPGGAAERQQILRALESPTAATNPTEAVDVLRRWSRWLRRAGDVGLQPPDPSILLKGLDSLVKKPLGDSMEISFRVNMLRYTLEVDMKPTQAAVVELHQALLSEFEQVAFKGRTRGGAASLKEQGCKKGASCQFSHEVDKKQRQGRCFTCGSKMHIQKECPTRARSLPKAPAPSLQKTNVGESTSSTTTSATATTMSAEPQSGVLSSNLGGTSSTPSAPSEASTEVQALLKEANMMLRQMTQMNMKALRLAAVEKEAEIRTGLLDSGASHPYRLGTEEELESAVEVQVQLADGKEVVLRQASSGTLLTKDENASPIVPLGDLVSSLNCSLEWNEEGMTIQHPERGEIRPRMVENCPVINEKEALELIRDLEEKKGKLMAATRMSAKTLWMWDKELEWSQHLLEFLTTGSRVAQLRAIESEGSPFRNLSSAIKATLAEEISLDANTGAKYFKAMPVSRRLRRTLLATPWTLHLFAGDGGHRELHTMGQVLEVDLRISKAFNLRKPAGTYRALLWAASQGLLDGIVGAPPCRGPEDEELVAKQLWLSLVAKAARIMRGGFPVYVAMEGGKLLGEVEKGKDGFMRNLSEIFASYKEAICLETITPGILSNLHVQMAENEPRTKRPEDVQRVKWMMKMDNNPQTFLKTLSTKELAMWKAHIRNNHLPYNRRCRTCVESSGLGRMHRKIKTPSSYCLSLDILGPLRQLGEDPDQRDYRYMLVGAYLFPRESGGGESIAPEAVDTQESPEEPQKEDQAVVEDGVTDLGHKFHPHLRGEFRDGGVGRDDLSGDAFFEEVLGLSQEADDQPQEEHLAKGPTDEEFMKIFASEIGDGEPEFEVIYMARDRPPQSNGRAESAVKWLKNQAKRILTSTSLPRSCWTLAMTYAAWAQRERVMGRGDQVLPFGSRVHVRSKVYGTGGKFDLNTRWTSGYYVGPSVDVRNGHVVRCDNGLYLTSHQLGSCNEEEVVIPVDPGHPAEEYARALMGEGVLEKEQIETLASMLPLTTKAPRRFGEQGDDGGCWGAGTYVHGGVIGVSNTTKAFPCTTAVLAKYMRQLFPEVSFSALFISQNIKAQAHKDVHNVGMNLIAPLSVFDGGGLLMEPKEGESYVLDVASGPVQFDPRVKHTTMPWTGSTRMVLVGYNTRGASKLEQKDKDYLLKLGFVIDHRPLPDPISGPPVGRPRIAKARPFTSPKEDRPGCPIELRPLHGTNEDLDLVLKDLDERALRLRDLLEEEEVLAEEYQRMGQISRDALNDAREEVVKFLEETREQMVEIDRAKMLGCLRVASMATAGTESDDVDYENLLQELEGDLDVVHTVPLVQVKAVLQKWVGAIKEEVTALFSSGTVFGISLDEARTMEASGDLKVAPAKCVFSLKPPKSRGGKFRRKCRVVICGNHIDPSDMSLYAGGTSTEGLRVALVFSARNHWLGAISDITTAFLLATWPGDMPKYAMRPPKVVRDTGIGASEMWVISRPLYGLRESPATWSNYRNARLKGARIKFGDRILYLNPALGESELWLVRDQQTGRLEGLVVTYVDDLFYFGPTLLIRALHDFIREEWPTSELEWVNDKVAVRYLGVEVLMHGSSYSISQHAYITELLRAHDMHDALHAELPIPREWLEKVELDEDGTEEFSEEELRLAQRYVGEASWVATKTRPDILFVVNQMATNVCRRPLHVARLGRRLLSYLAGTAELRLKLTPQDDKLGELVCFKDASYAPYGARSFGAAVITQDGAPIAWKAGRQSFITLSVMEAELYAAVHGCNLLESVASIVEELAPGEYERILAVDNTSAVAMCNGGQGSQRTRHLKIRANYIRESVARGTLTVRHVAGAQQLADLATKIMTRLRLRQLLELWGFIGVKIAEGLATMQLRVLSIILVITPTTGAKDVDFEKDDIPRVQSFELIVITLLACISAIAIWEAAKGVLRWCKNYNKKLKKEERLERIRDVASRAASREVAEAAQFSGLTQETPAAPEPLTTPRSSMRRRRPSPQPSPEVASVTSDAPTEVRDFAGDRQQAGTC</sequence>
<proteinExistence type="predicted"/>
<feature type="region of interest" description="Disordered" evidence="3">
    <location>
        <begin position="2395"/>
        <end position="2457"/>
    </location>
</feature>
<organism evidence="5 6">
    <name type="scientific">Symbiodinium natans</name>
    <dbReference type="NCBI Taxonomy" id="878477"/>
    <lineage>
        <taxon>Eukaryota</taxon>
        <taxon>Sar</taxon>
        <taxon>Alveolata</taxon>
        <taxon>Dinophyceae</taxon>
        <taxon>Suessiales</taxon>
        <taxon>Symbiodiniaceae</taxon>
        <taxon>Symbiodinium</taxon>
    </lineage>
</organism>
<dbReference type="PROSITE" id="PS50158">
    <property type="entry name" value="ZF_CCHC"/>
    <property type="match status" value="1"/>
</dbReference>
<comment type="caution">
    <text evidence="5">The sequence shown here is derived from an EMBL/GenBank/DDBJ whole genome shotgun (WGS) entry which is preliminary data.</text>
</comment>
<dbReference type="Pfam" id="PF07727">
    <property type="entry name" value="RVT_2"/>
    <property type="match status" value="1"/>
</dbReference>
<feature type="region of interest" description="Disordered" evidence="3">
    <location>
        <begin position="609"/>
        <end position="671"/>
    </location>
</feature>
<evidence type="ECO:0000313" key="5">
    <source>
        <dbReference type="EMBL" id="CAE7512816.1"/>
    </source>
</evidence>
<feature type="region of interest" description="Disordered" evidence="3">
    <location>
        <begin position="1174"/>
        <end position="1197"/>
    </location>
</feature>
<evidence type="ECO:0000256" key="3">
    <source>
        <dbReference type="SAM" id="MobiDB-lite"/>
    </source>
</evidence>
<feature type="region of interest" description="Disordered" evidence="3">
    <location>
        <begin position="14"/>
        <end position="73"/>
    </location>
</feature>
<gene>
    <name evidence="5" type="primary">RE1</name>
    <name evidence="5" type="ORF">SNAT2548_LOCUS28709</name>
</gene>
<dbReference type="OrthoDB" id="428809at2759"/>
<dbReference type="GO" id="GO:0003676">
    <property type="term" value="F:nucleic acid binding"/>
    <property type="evidence" value="ECO:0007669"/>
    <property type="project" value="InterPro"/>
</dbReference>
<reference evidence="5" key="1">
    <citation type="submission" date="2021-02" db="EMBL/GenBank/DDBJ databases">
        <authorList>
            <person name="Dougan E. K."/>
            <person name="Rhodes N."/>
            <person name="Thang M."/>
            <person name="Chan C."/>
        </authorList>
    </citation>
    <scope>NUCLEOTIDE SEQUENCE</scope>
</reference>
<dbReference type="CDD" id="cd09272">
    <property type="entry name" value="RNase_HI_RT_Ty1"/>
    <property type="match status" value="1"/>
</dbReference>
<dbReference type="InterPro" id="IPR001878">
    <property type="entry name" value="Znf_CCHC"/>
</dbReference>
<evidence type="ECO:0000313" key="6">
    <source>
        <dbReference type="Proteomes" id="UP000604046"/>
    </source>
</evidence>
<feature type="compositionally biased region" description="Low complexity" evidence="3">
    <location>
        <begin position="245"/>
        <end position="258"/>
    </location>
</feature>
<protein>
    <submittedName>
        <fullName evidence="5">RE1 protein</fullName>
    </submittedName>
</protein>
<feature type="compositionally biased region" description="Polar residues" evidence="3">
    <location>
        <begin position="646"/>
        <end position="658"/>
    </location>
</feature>
<dbReference type="InterPro" id="IPR013103">
    <property type="entry name" value="RVT_2"/>
</dbReference>
<accession>A0A812T7P0</accession>
<name>A0A812T7P0_9DINO</name>
<evidence type="ECO:0000256" key="1">
    <source>
        <dbReference type="PROSITE-ProRule" id="PRU00047"/>
    </source>
</evidence>
<feature type="coiled-coil region" evidence="2">
    <location>
        <begin position="265"/>
        <end position="303"/>
    </location>
</feature>